<evidence type="ECO:0000313" key="2">
    <source>
        <dbReference type="Proteomes" id="UP001364695"/>
    </source>
</evidence>
<feature type="non-terminal residue" evidence="1">
    <location>
        <position position="1"/>
    </location>
</feature>
<keyword evidence="2" id="KW-1185">Reference proteome</keyword>
<reference evidence="1" key="1">
    <citation type="submission" date="2023-10" db="EMBL/GenBank/DDBJ databases">
        <title>Amphibacter perezi, gen. nov., sp. nov. a novel taxa of the family Comamonadaceae, class Betaproteobacteria isolated from the skin microbiota of Pelophylax perezi from different populations.</title>
        <authorList>
            <person name="Costa S."/>
            <person name="Proenca D.N."/>
            <person name="Lopes I."/>
            <person name="Morais P.V."/>
        </authorList>
    </citation>
    <scope>NUCLEOTIDE SEQUENCE</scope>
    <source>
        <strain evidence="1">SL12-8</strain>
    </source>
</reference>
<gene>
    <name evidence="1" type="ORF">RV045_02175</name>
</gene>
<proteinExistence type="predicted"/>
<protein>
    <submittedName>
        <fullName evidence="1">Uncharacterized protein</fullName>
    </submittedName>
</protein>
<name>A0ACC6NZ26_9BURK</name>
<sequence>PPSVMLSPPHSTEVIMKARSGWVWLALMALLALPQLAFAQERPPPVGASGKPILTLYGQDTREVYRCSAAQRGAGALFTDVDCPPDLPQRVAVRLWLNRVGGSPPQAQFGPVRPEQRQGTESRLVLQP</sequence>
<organism evidence="1 2">
    <name type="scientific">Amphibiibacter pelophylacis</name>
    <dbReference type="NCBI Taxonomy" id="1799477"/>
    <lineage>
        <taxon>Bacteria</taxon>
        <taxon>Pseudomonadati</taxon>
        <taxon>Pseudomonadota</taxon>
        <taxon>Betaproteobacteria</taxon>
        <taxon>Burkholderiales</taxon>
        <taxon>Sphaerotilaceae</taxon>
        <taxon>Amphibiibacter</taxon>
    </lineage>
</organism>
<dbReference type="Proteomes" id="UP001364695">
    <property type="component" value="Unassembled WGS sequence"/>
</dbReference>
<comment type="caution">
    <text evidence="1">The sequence shown here is derived from an EMBL/GenBank/DDBJ whole genome shotgun (WGS) entry which is preliminary data.</text>
</comment>
<dbReference type="EMBL" id="JAWDIE010000002">
    <property type="protein sequence ID" value="MEJ7137236.1"/>
    <property type="molecule type" value="Genomic_DNA"/>
</dbReference>
<evidence type="ECO:0000313" key="1">
    <source>
        <dbReference type="EMBL" id="MEJ7137236.1"/>
    </source>
</evidence>
<accession>A0ACC6NZ26</accession>